<dbReference type="Pfam" id="PF07690">
    <property type="entry name" value="MFS_1"/>
    <property type="match status" value="1"/>
</dbReference>
<protein>
    <recommendedName>
        <fullName evidence="11">Pantothenate transporter FEN2</fullName>
    </recommendedName>
</protein>
<dbReference type="PANTHER" id="PTHR43791">
    <property type="entry name" value="PERMEASE-RELATED"/>
    <property type="match status" value="1"/>
</dbReference>
<feature type="transmembrane region" description="Helical" evidence="7">
    <location>
        <begin position="75"/>
        <end position="96"/>
    </location>
</feature>
<dbReference type="GO" id="GO:0098717">
    <property type="term" value="P:pantothenate import across plasma membrane"/>
    <property type="evidence" value="ECO:0000318"/>
    <property type="project" value="GO_Central"/>
</dbReference>
<dbReference type="CGD" id="CAL0000174828">
    <property type="gene designation" value="orf19.12981"/>
</dbReference>
<keyword evidence="5 7" id="KW-0472">Membrane</keyword>
<keyword evidence="2" id="KW-0813">Transport</keyword>
<dbReference type="GO" id="GO:0015233">
    <property type="term" value="F:pantothenate transmembrane transporter activity"/>
    <property type="evidence" value="ECO:0000318"/>
    <property type="project" value="GO_Central"/>
</dbReference>
<dbReference type="FunCoup" id="A0A1D8PPX9">
    <property type="interactions" value="20"/>
</dbReference>
<sequence length="485" mass="55089">MNKALQPLRTLRRIVWGQPPDNPVARSYLFKLDAFVLSYVCLLYWANYLDRANLANAYVSGMQEDLQMKGNELNIINTCFYVGYIVAMVPHNLILLKVRPRYWISICGFCWAVLTLSMYKVHSFKQLCVIRFFEAMFKAVTFAGTHLILGTYYDEELLPMRTAVFTSSGLLGSLFSGVLQAAIYKNMEDYNGIRGWRWLFIIDFLITIPIVIFGFFCFPDEPQISKPFYMTNEEHQLALEKKLSSKDKANSDWNWVSICNRVFRNWHWYLFSFLWVLGGENESFVTNSLMPLWLKYYNYSVEQRNHYPMGQYAVGVVATIISALYIHAFGKGRHHWHMGIIIGIFTTIAAAVFAAKPNNTVAVFVSQYLSAVSFAGQTVFFSWANIVCINDLQERAIVLASMNMFSNAVNAWWSILFYGADTAPEFKKGCWALLATAIASIGVVVVIQVLQAKDKHQSHNDDGGVVAVVMDGESDEVESGGPIKV</sequence>
<organism evidence="9 10">
    <name type="scientific">Candida albicans (strain SC5314 / ATCC MYA-2876)</name>
    <name type="common">Yeast</name>
    <dbReference type="NCBI Taxonomy" id="237561"/>
    <lineage>
        <taxon>Eukaryota</taxon>
        <taxon>Fungi</taxon>
        <taxon>Dikarya</taxon>
        <taxon>Ascomycota</taxon>
        <taxon>Saccharomycotina</taxon>
        <taxon>Pichiomycetes</taxon>
        <taxon>Debaryomycetaceae</taxon>
        <taxon>Candida/Lodderomyces clade</taxon>
        <taxon>Candida</taxon>
    </lineage>
</organism>
<dbReference type="Gene3D" id="1.20.1250.20">
    <property type="entry name" value="MFS general substrate transporter like domains"/>
    <property type="match status" value="1"/>
</dbReference>
<reference evidence="9 10" key="2">
    <citation type="journal article" date="2007" name="Genome Biol.">
        <title>Assembly of the Candida albicans genome into sixteen supercontigs aligned on the eight chromosomes.</title>
        <authorList>
            <person name="van het Hoog M."/>
            <person name="Rast T.J."/>
            <person name="Martchenko M."/>
            <person name="Grindle S."/>
            <person name="Dignard D."/>
            <person name="Hogues H."/>
            <person name="Cuomo C."/>
            <person name="Berriman M."/>
            <person name="Scherer S."/>
            <person name="Magee B.B."/>
            <person name="Whiteway M."/>
            <person name="Chibana H."/>
            <person name="Nantel A."/>
            <person name="Magee P.T."/>
        </authorList>
    </citation>
    <scope>GENOME REANNOTATION</scope>
    <source>
        <strain evidence="10">SC5314 / ATCC MYA-2876</strain>
    </source>
</reference>
<dbReference type="GO" id="GO:0005886">
    <property type="term" value="C:plasma membrane"/>
    <property type="evidence" value="ECO:0000318"/>
    <property type="project" value="GO_Central"/>
</dbReference>
<feature type="transmembrane region" description="Helical" evidence="7">
    <location>
        <begin position="102"/>
        <end position="121"/>
    </location>
</feature>
<keyword evidence="3 7" id="KW-0812">Transmembrane</keyword>
<evidence type="ECO:0000313" key="8">
    <source>
        <dbReference type="CGD" id="CAL0000174828"/>
    </source>
</evidence>
<dbReference type="InterPro" id="IPR011701">
    <property type="entry name" value="MFS"/>
</dbReference>
<evidence type="ECO:0008006" key="11">
    <source>
        <dbReference type="Google" id="ProtNLM"/>
    </source>
</evidence>
<feature type="transmembrane region" description="Helical" evidence="7">
    <location>
        <begin position="196"/>
        <end position="216"/>
    </location>
</feature>
<evidence type="ECO:0000256" key="7">
    <source>
        <dbReference type="SAM" id="Phobius"/>
    </source>
</evidence>
<proteinExistence type="inferred from homology"/>
<feature type="transmembrane region" description="Helical" evidence="7">
    <location>
        <begin position="336"/>
        <end position="355"/>
    </location>
</feature>
<dbReference type="InParanoid" id="A0A1D8PPX9"/>
<dbReference type="SMR" id="A0A1D8PPX9"/>
<dbReference type="AlphaFoldDB" id="A0A1D8PPX9"/>
<feature type="transmembrane region" description="Helical" evidence="7">
    <location>
        <begin position="431"/>
        <end position="450"/>
    </location>
</feature>
<keyword evidence="4 7" id="KW-1133">Transmembrane helix</keyword>
<evidence type="ECO:0000313" key="10">
    <source>
        <dbReference type="Proteomes" id="UP000000559"/>
    </source>
</evidence>
<name>A0A1D8PPX9_CANAL</name>
<dbReference type="EMBL" id="CP017628">
    <property type="protein sequence ID" value="AOW30198.1"/>
    <property type="molecule type" value="Genomic_DNA"/>
</dbReference>
<evidence type="ECO:0000256" key="1">
    <source>
        <dbReference type="ARBA" id="ARBA00004141"/>
    </source>
</evidence>
<dbReference type="VEuPathDB" id="FungiDB:C6_02650C_A"/>
<keyword evidence="10" id="KW-1185">Reference proteome</keyword>
<evidence type="ECO:0000256" key="6">
    <source>
        <dbReference type="ARBA" id="ARBA00037968"/>
    </source>
</evidence>
<dbReference type="KEGG" id="cal:CAALFM_C602650CA"/>
<accession>A0A1D8PPX9</accession>
<reference evidence="9 10" key="1">
    <citation type="journal article" date="2004" name="Proc. Natl. Acad. Sci. U.S.A.">
        <title>The diploid genome sequence of Candida albicans.</title>
        <authorList>
            <person name="Jones T."/>
            <person name="Federspiel N.A."/>
            <person name="Chibana H."/>
            <person name="Dungan J."/>
            <person name="Kalman S."/>
            <person name="Magee B.B."/>
            <person name="Newport G."/>
            <person name="Thorstenson Y.R."/>
            <person name="Agabian N."/>
            <person name="Magee P.T."/>
            <person name="Davis R.W."/>
            <person name="Scherer S."/>
        </authorList>
    </citation>
    <scope>NUCLEOTIDE SEQUENCE [LARGE SCALE GENOMIC DNA]</scope>
    <source>
        <strain evidence="10">SC5314 / ATCC MYA-2876</strain>
    </source>
</reference>
<evidence type="ECO:0000256" key="3">
    <source>
        <dbReference type="ARBA" id="ARBA00022692"/>
    </source>
</evidence>
<dbReference type="OrthoDB" id="3639251at2759"/>
<evidence type="ECO:0000256" key="5">
    <source>
        <dbReference type="ARBA" id="ARBA00023136"/>
    </source>
</evidence>
<evidence type="ECO:0000256" key="4">
    <source>
        <dbReference type="ARBA" id="ARBA00022989"/>
    </source>
</evidence>
<comment type="subcellular location">
    <subcellularLocation>
        <location evidence="1">Membrane</location>
        <topology evidence="1">Multi-pass membrane protein</topology>
    </subcellularLocation>
</comment>
<dbReference type="GeneID" id="3639223"/>
<dbReference type="PANTHER" id="PTHR43791:SF4">
    <property type="entry name" value="PANTOTHENATE TRANSPORTER FEN2"/>
    <property type="match status" value="1"/>
</dbReference>
<feature type="transmembrane region" description="Helical" evidence="7">
    <location>
        <begin position="28"/>
        <end position="46"/>
    </location>
</feature>
<feature type="transmembrane region" description="Helical" evidence="7">
    <location>
        <begin position="309"/>
        <end position="329"/>
    </location>
</feature>
<comment type="similarity">
    <text evidence="6">Belongs to the major facilitator superfamily. Allantoate permease family.</text>
</comment>
<reference evidence="9 10" key="3">
    <citation type="journal article" date="2013" name="Genome Biol.">
        <title>Assembly of a phased diploid Candida albicans genome facilitates allele-specific measurements and provides a simple model for repeat and indel structure.</title>
        <authorList>
            <person name="Muzzey D."/>
            <person name="Schwartz K."/>
            <person name="Weissman J.S."/>
            <person name="Sherlock G."/>
        </authorList>
    </citation>
    <scope>NUCLEOTIDE SEQUENCE [LARGE SCALE GENOMIC DNA]</scope>
    <source>
        <strain evidence="10">SC5314 / ATCC MYA-2876</strain>
    </source>
</reference>
<evidence type="ECO:0000256" key="2">
    <source>
        <dbReference type="ARBA" id="ARBA00022448"/>
    </source>
</evidence>
<dbReference type="Proteomes" id="UP000000559">
    <property type="component" value="Chromosome 6"/>
</dbReference>
<dbReference type="SUPFAM" id="SSF103473">
    <property type="entry name" value="MFS general substrate transporter"/>
    <property type="match status" value="1"/>
</dbReference>
<dbReference type="InterPro" id="IPR036259">
    <property type="entry name" value="MFS_trans_sf"/>
</dbReference>
<dbReference type="eggNOG" id="KOG2533">
    <property type="taxonomic scope" value="Eukaryota"/>
</dbReference>
<feature type="transmembrane region" description="Helical" evidence="7">
    <location>
        <begin position="361"/>
        <end position="384"/>
    </location>
</feature>
<evidence type="ECO:0000313" key="9">
    <source>
        <dbReference type="EMBL" id="AOW30198.1"/>
    </source>
</evidence>
<dbReference type="FunFam" id="1.20.1250.20:FF:000065">
    <property type="entry name" value="Putative MFS pantothenate transporter"/>
    <property type="match status" value="1"/>
</dbReference>
<dbReference type="RefSeq" id="XP_719099.2">
    <property type="nucleotide sequence ID" value="XM_714006.2"/>
</dbReference>
<feature type="transmembrane region" description="Helical" evidence="7">
    <location>
        <begin position="396"/>
        <end position="419"/>
    </location>
</feature>
<gene>
    <name evidence="9" type="ordered locus">CAALFM_C602650CA</name>
    <name evidence="8" type="ordered locus">orf19.12981</name>
</gene>
<feature type="transmembrane region" description="Helical" evidence="7">
    <location>
        <begin position="165"/>
        <end position="184"/>
    </location>
</feature>